<feature type="chain" id="PRO_5046780437" evidence="13">
    <location>
        <begin position="27"/>
        <end position="762"/>
    </location>
</feature>
<evidence type="ECO:0000313" key="17">
    <source>
        <dbReference type="Proteomes" id="UP001162881"/>
    </source>
</evidence>
<dbReference type="EMBL" id="JALHLF010000017">
    <property type="protein sequence ID" value="MCJ2182456.1"/>
    <property type="molecule type" value="Genomic_DNA"/>
</dbReference>
<evidence type="ECO:0000256" key="10">
    <source>
        <dbReference type="ARBA" id="ARBA00023237"/>
    </source>
</evidence>
<keyword evidence="3 11" id="KW-1134">Transmembrane beta strand</keyword>
<evidence type="ECO:0000256" key="13">
    <source>
        <dbReference type="SAM" id="SignalP"/>
    </source>
</evidence>
<evidence type="ECO:0000256" key="3">
    <source>
        <dbReference type="ARBA" id="ARBA00022452"/>
    </source>
</evidence>
<keyword evidence="16" id="KW-0675">Receptor</keyword>
<dbReference type="InterPro" id="IPR000531">
    <property type="entry name" value="Beta-barrel_TonB"/>
</dbReference>
<comment type="subcellular location">
    <subcellularLocation>
        <location evidence="1 11">Cell outer membrane</location>
        <topology evidence="1 11">Multi-pass membrane protein</topology>
    </subcellularLocation>
</comment>
<keyword evidence="8 12" id="KW-0798">TonB box</keyword>
<name>A0ABT0BBM2_9SPHN</name>
<sequence>MRNVFKAAVPSTLAIVAALSAAPAFAQSAQPEAGAGSSGISEIVVTAEKRPSTEQKTPIAMTVISPEVLEKNSVSDLASIARIAPGVSFAAAGPATIISIRGVSSRDTSEIGDPAVSISIDGFNLQRALGLNTSMFDLERVEVLRGPQGTLLGRNATGGAINIISAKPKDEFAAYLGGEIGNYNTYNTKGMINVPVTDTLQVRAAFQTRDHNGYRNNAPSKDGDDDHSRAVRLHVLYTPTDRLSILATAEYAEQNGVGPVTNNIPLEYYTADNVPDGLLVGDIDLSAPSRGSGKTYAIAPGSFLKTRSWNYRTEINYDLGFANLTYQGGYRRLKVARRTLLGGAYGTTAQNLTFGQTEDLPSWNHELRLSSNGDGPLKWQFGGFFFQEKNDLNTQFQDYPDSDGIYGTPFVIQDYVYPDILSRAKALFGQVAYELTPGLTVEAGMRYSKDQKHRNGYKVTVPFSSYMTDRCDLTDTCVYTTTAQASSTKSSQPTYHAAINYQATPTNMVYAKFDTGYKAGGFTDIAEYKPEKVKSFEIGTKNRFLGNTLQVNLSAFYYDYTDQQVSQNVVLDDGTVGTIVRNAGKSRYKGAELDVLYQPTNVDRFNVYVGYVHARYVDFKASVSGQLARLATSQGRLDEDSNYVLDGFTPPQSPDWTFNLGYEHDFNVFGGKLTPGVQTHIETKSYFTFYNLELDEQKAYSRTDLTLSFSPDSAQWTVTAFVRNLEDRLILTSAQYPSATYGTYREQYAPPRTFGAGFTYNF</sequence>
<dbReference type="Proteomes" id="UP001162881">
    <property type="component" value="Unassembled WGS sequence"/>
</dbReference>
<dbReference type="PANTHER" id="PTHR32552:SF81">
    <property type="entry name" value="TONB-DEPENDENT OUTER MEMBRANE RECEPTOR"/>
    <property type="match status" value="1"/>
</dbReference>
<evidence type="ECO:0000256" key="11">
    <source>
        <dbReference type="PROSITE-ProRule" id="PRU01360"/>
    </source>
</evidence>
<dbReference type="SUPFAM" id="SSF56935">
    <property type="entry name" value="Porins"/>
    <property type="match status" value="1"/>
</dbReference>
<accession>A0ABT0BBM2</accession>
<evidence type="ECO:0000259" key="15">
    <source>
        <dbReference type="Pfam" id="PF07715"/>
    </source>
</evidence>
<evidence type="ECO:0000256" key="7">
    <source>
        <dbReference type="ARBA" id="ARBA00023065"/>
    </source>
</evidence>
<keyword evidence="4" id="KW-0410">Iron transport</keyword>
<evidence type="ECO:0000256" key="4">
    <source>
        <dbReference type="ARBA" id="ARBA00022496"/>
    </source>
</evidence>
<keyword evidence="9 11" id="KW-0472">Membrane</keyword>
<dbReference type="Gene3D" id="2.40.170.20">
    <property type="entry name" value="TonB-dependent receptor, beta-barrel domain"/>
    <property type="match status" value="1"/>
</dbReference>
<keyword evidence="5 11" id="KW-0812">Transmembrane</keyword>
<dbReference type="InterPro" id="IPR036942">
    <property type="entry name" value="Beta-barrel_TonB_sf"/>
</dbReference>
<keyword evidence="7" id="KW-0406">Ion transport</keyword>
<keyword evidence="13" id="KW-0732">Signal</keyword>
<dbReference type="Pfam" id="PF00593">
    <property type="entry name" value="TonB_dep_Rec_b-barrel"/>
    <property type="match status" value="1"/>
</dbReference>
<dbReference type="Pfam" id="PF07715">
    <property type="entry name" value="Plug"/>
    <property type="match status" value="1"/>
</dbReference>
<feature type="domain" description="TonB-dependent receptor plug" evidence="15">
    <location>
        <begin position="54"/>
        <end position="160"/>
    </location>
</feature>
<comment type="similarity">
    <text evidence="11 12">Belongs to the TonB-dependent receptor family.</text>
</comment>
<evidence type="ECO:0000256" key="8">
    <source>
        <dbReference type="ARBA" id="ARBA00023077"/>
    </source>
</evidence>
<comment type="caution">
    <text evidence="16">The sequence shown here is derived from an EMBL/GenBank/DDBJ whole genome shotgun (WGS) entry which is preliminary data.</text>
</comment>
<dbReference type="InterPro" id="IPR039426">
    <property type="entry name" value="TonB-dep_rcpt-like"/>
</dbReference>
<keyword evidence="17" id="KW-1185">Reference proteome</keyword>
<keyword evidence="2 11" id="KW-0813">Transport</keyword>
<evidence type="ECO:0000313" key="16">
    <source>
        <dbReference type="EMBL" id="MCJ2182456.1"/>
    </source>
</evidence>
<keyword evidence="10 11" id="KW-0998">Cell outer membrane</keyword>
<evidence type="ECO:0000256" key="2">
    <source>
        <dbReference type="ARBA" id="ARBA00022448"/>
    </source>
</evidence>
<evidence type="ECO:0000256" key="1">
    <source>
        <dbReference type="ARBA" id="ARBA00004571"/>
    </source>
</evidence>
<feature type="domain" description="TonB-dependent receptor-like beta-barrel" evidence="14">
    <location>
        <begin position="268"/>
        <end position="725"/>
    </location>
</feature>
<dbReference type="PANTHER" id="PTHR32552">
    <property type="entry name" value="FERRICHROME IRON RECEPTOR-RELATED"/>
    <property type="match status" value="1"/>
</dbReference>
<dbReference type="PROSITE" id="PS52016">
    <property type="entry name" value="TONB_DEPENDENT_REC_3"/>
    <property type="match status" value="1"/>
</dbReference>
<gene>
    <name evidence="16" type="ORF">MTR62_07050</name>
</gene>
<feature type="signal peptide" evidence="13">
    <location>
        <begin position="1"/>
        <end position="26"/>
    </location>
</feature>
<organism evidence="16 17">
    <name type="scientific">Novosphingobium organovorum</name>
    <dbReference type="NCBI Taxonomy" id="2930092"/>
    <lineage>
        <taxon>Bacteria</taxon>
        <taxon>Pseudomonadati</taxon>
        <taxon>Pseudomonadota</taxon>
        <taxon>Alphaproteobacteria</taxon>
        <taxon>Sphingomonadales</taxon>
        <taxon>Sphingomonadaceae</taxon>
        <taxon>Novosphingobium</taxon>
    </lineage>
</organism>
<dbReference type="InterPro" id="IPR012910">
    <property type="entry name" value="Plug_dom"/>
</dbReference>
<evidence type="ECO:0000256" key="6">
    <source>
        <dbReference type="ARBA" id="ARBA00023004"/>
    </source>
</evidence>
<evidence type="ECO:0000256" key="12">
    <source>
        <dbReference type="RuleBase" id="RU003357"/>
    </source>
</evidence>
<protein>
    <submittedName>
        <fullName evidence="16">TonB-dependent receptor</fullName>
    </submittedName>
</protein>
<evidence type="ECO:0000256" key="9">
    <source>
        <dbReference type="ARBA" id="ARBA00023136"/>
    </source>
</evidence>
<keyword evidence="6" id="KW-0408">Iron</keyword>
<reference evidence="16" key="1">
    <citation type="submission" date="2022-03" db="EMBL/GenBank/DDBJ databases">
        <title>Identification of a novel bacterium isolated from mangrove sediments.</title>
        <authorList>
            <person name="Pan X."/>
        </authorList>
    </citation>
    <scope>NUCLEOTIDE SEQUENCE</scope>
    <source>
        <strain evidence="16">B1949</strain>
    </source>
</reference>
<evidence type="ECO:0000259" key="14">
    <source>
        <dbReference type="Pfam" id="PF00593"/>
    </source>
</evidence>
<evidence type="ECO:0000256" key="5">
    <source>
        <dbReference type="ARBA" id="ARBA00022692"/>
    </source>
</evidence>
<proteinExistence type="inferred from homology"/>